<protein>
    <submittedName>
        <fullName evidence="1">Uncharacterized protein</fullName>
    </submittedName>
</protein>
<organism evidence="1 2">
    <name type="scientific">Eragrostis curvula</name>
    <name type="common">weeping love grass</name>
    <dbReference type="NCBI Taxonomy" id="38414"/>
    <lineage>
        <taxon>Eukaryota</taxon>
        <taxon>Viridiplantae</taxon>
        <taxon>Streptophyta</taxon>
        <taxon>Embryophyta</taxon>
        <taxon>Tracheophyta</taxon>
        <taxon>Spermatophyta</taxon>
        <taxon>Magnoliopsida</taxon>
        <taxon>Liliopsida</taxon>
        <taxon>Poales</taxon>
        <taxon>Poaceae</taxon>
        <taxon>PACMAD clade</taxon>
        <taxon>Chloridoideae</taxon>
        <taxon>Eragrostideae</taxon>
        <taxon>Eragrostidinae</taxon>
        <taxon>Eragrostis</taxon>
    </lineage>
</organism>
<proteinExistence type="predicted"/>
<evidence type="ECO:0000313" key="1">
    <source>
        <dbReference type="EMBL" id="TVU39266.1"/>
    </source>
</evidence>
<dbReference type="Proteomes" id="UP000324897">
    <property type="component" value="Chromosome 4"/>
</dbReference>
<comment type="caution">
    <text evidence="1">The sequence shown here is derived from an EMBL/GenBank/DDBJ whole genome shotgun (WGS) entry which is preliminary data.</text>
</comment>
<accession>A0A5J9VUF9</accession>
<dbReference type="EMBL" id="RWGY01000007">
    <property type="protein sequence ID" value="TVU39266.1"/>
    <property type="molecule type" value="Genomic_DNA"/>
</dbReference>
<gene>
    <name evidence="1" type="ORF">EJB05_12676</name>
</gene>
<keyword evidence="2" id="KW-1185">Reference proteome</keyword>
<dbReference type="Gramene" id="TVU39266">
    <property type="protein sequence ID" value="TVU39266"/>
    <property type="gene ID" value="EJB05_12676"/>
</dbReference>
<sequence length="96" mass="10860">FSFDFVVAAYEYEIESKCNNFVYASLLSPSSRYVGMQRHDLHEMEMQVLVDLGVGLCMRWGCRKLESEFITRSNVLHGDAVHPGTAILIHGNDFGC</sequence>
<dbReference type="AlphaFoldDB" id="A0A5J9VUF9"/>
<reference evidence="1 2" key="1">
    <citation type="journal article" date="2019" name="Sci. Rep.">
        <title>A high-quality genome of Eragrostis curvula grass provides insights into Poaceae evolution and supports new strategies to enhance forage quality.</title>
        <authorList>
            <person name="Carballo J."/>
            <person name="Santos B.A.C.M."/>
            <person name="Zappacosta D."/>
            <person name="Garbus I."/>
            <person name="Selva J.P."/>
            <person name="Gallo C.A."/>
            <person name="Diaz A."/>
            <person name="Albertini E."/>
            <person name="Caccamo M."/>
            <person name="Echenique V."/>
        </authorList>
    </citation>
    <scope>NUCLEOTIDE SEQUENCE [LARGE SCALE GENOMIC DNA]</scope>
    <source>
        <strain evidence="2">cv. Victoria</strain>
        <tissue evidence="1">Leaf</tissue>
    </source>
</reference>
<evidence type="ECO:0000313" key="2">
    <source>
        <dbReference type="Proteomes" id="UP000324897"/>
    </source>
</evidence>
<name>A0A5J9VUF9_9POAL</name>
<feature type="non-terminal residue" evidence="1">
    <location>
        <position position="1"/>
    </location>
</feature>